<evidence type="ECO:0000256" key="1">
    <source>
        <dbReference type="ARBA" id="ARBA00023015"/>
    </source>
</evidence>
<dbReference type="InterPro" id="IPR011711">
    <property type="entry name" value="GntR_C"/>
</dbReference>
<evidence type="ECO:0000259" key="4">
    <source>
        <dbReference type="PROSITE" id="PS50949"/>
    </source>
</evidence>
<evidence type="ECO:0000256" key="3">
    <source>
        <dbReference type="ARBA" id="ARBA00023163"/>
    </source>
</evidence>
<dbReference type="OrthoDB" id="3567645at2"/>
<evidence type="ECO:0000313" key="5">
    <source>
        <dbReference type="EMBL" id="TMR15725.1"/>
    </source>
</evidence>
<dbReference type="InterPro" id="IPR036390">
    <property type="entry name" value="WH_DNA-bd_sf"/>
</dbReference>
<dbReference type="SUPFAM" id="SSF48008">
    <property type="entry name" value="GntR ligand-binding domain-like"/>
    <property type="match status" value="1"/>
</dbReference>
<keyword evidence="1" id="KW-0805">Transcription regulation</keyword>
<gene>
    <name evidence="5" type="ORF">ETD86_26600</name>
</gene>
<dbReference type="InterPro" id="IPR000524">
    <property type="entry name" value="Tscrpt_reg_HTH_GntR"/>
</dbReference>
<protein>
    <submittedName>
        <fullName evidence="5">FadR family transcriptional regulator</fullName>
    </submittedName>
</protein>
<dbReference type="SUPFAM" id="SSF46785">
    <property type="entry name" value="Winged helix' DNA-binding domain"/>
    <property type="match status" value="1"/>
</dbReference>
<dbReference type="Pfam" id="PF07729">
    <property type="entry name" value="FCD"/>
    <property type="match status" value="1"/>
</dbReference>
<dbReference type="PRINTS" id="PR00035">
    <property type="entry name" value="HTHGNTR"/>
</dbReference>
<dbReference type="InterPro" id="IPR008920">
    <property type="entry name" value="TF_FadR/GntR_C"/>
</dbReference>
<proteinExistence type="predicted"/>
<dbReference type="Gene3D" id="1.20.120.530">
    <property type="entry name" value="GntR ligand-binding domain-like"/>
    <property type="match status" value="1"/>
</dbReference>
<sequence>MTADPSAANEQGSRWYGLTTVWSDHIREASVGGGDWRPVKRTRTFEDVLAQIERRIAEDGLTAGDRLPAERQLAEQLGVSRSSVREAMRVLETLGVVSSQVGRGPDAGAVLISRPDSALTDLLRLHLGLASLEPREVIDTRHMIEQWAASRAAAARADTSALAAALAGMDGARTAEEFVEHDTAFHCAIADASGNRLIAAIMRSLRDSMRRYAVEAVERLGDTSILRADHVRILEAIDRGEADEAARATSEHLAHAYPALFPGEH</sequence>
<dbReference type="CDD" id="cd07377">
    <property type="entry name" value="WHTH_GntR"/>
    <property type="match status" value="1"/>
</dbReference>
<dbReference type="Gene3D" id="1.10.10.10">
    <property type="entry name" value="Winged helix-like DNA-binding domain superfamily/Winged helix DNA-binding domain"/>
    <property type="match status" value="1"/>
</dbReference>
<dbReference type="EMBL" id="VCKY01000097">
    <property type="protein sequence ID" value="TMR15725.1"/>
    <property type="molecule type" value="Genomic_DNA"/>
</dbReference>
<keyword evidence="6" id="KW-1185">Reference proteome</keyword>
<organism evidence="5 6">
    <name type="scientific">Nonomuraea turkmeniaca</name>
    <dbReference type="NCBI Taxonomy" id="103838"/>
    <lineage>
        <taxon>Bacteria</taxon>
        <taxon>Bacillati</taxon>
        <taxon>Actinomycetota</taxon>
        <taxon>Actinomycetes</taxon>
        <taxon>Streptosporangiales</taxon>
        <taxon>Streptosporangiaceae</taxon>
        <taxon>Nonomuraea</taxon>
    </lineage>
</organism>
<accession>A0A5S4FCN5</accession>
<dbReference type="PANTHER" id="PTHR43537">
    <property type="entry name" value="TRANSCRIPTIONAL REGULATOR, GNTR FAMILY"/>
    <property type="match status" value="1"/>
</dbReference>
<name>A0A5S4FCN5_9ACTN</name>
<dbReference type="Proteomes" id="UP000309128">
    <property type="component" value="Unassembled WGS sequence"/>
</dbReference>
<evidence type="ECO:0000256" key="2">
    <source>
        <dbReference type="ARBA" id="ARBA00023125"/>
    </source>
</evidence>
<dbReference type="PANTHER" id="PTHR43537:SF5">
    <property type="entry name" value="UXU OPERON TRANSCRIPTIONAL REGULATOR"/>
    <property type="match status" value="1"/>
</dbReference>
<comment type="caution">
    <text evidence="5">The sequence shown here is derived from an EMBL/GenBank/DDBJ whole genome shotgun (WGS) entry which is preliminary data.</text>
</comment>
<dbReference type="GO" id="GO:0003700">
    <property type="term" value="F:DNA-binding transcription factor activity"/>
    <property type="evidence" value="ECO:0007669"/>
    <property type="project" value="InterPro"/>
</dbReference>
<feature type="domain" description="HTH gntR-type" evidence="4">
    <location>
        <begin position="42"/>
        <end position="114"/>
    </location>
</feature>
<dbReference type="SMART" id="SM00345">
    <property type="entry name" value="HTH_GNTR"/>
    <property type="match status" value="1"/>
</dbReference>
<dbReference type="PROSITE" id="PS50949">
    <property type="entry name" value="HTH_GNTR"/>
    <property type="match status" value="1"/>
</dbReference>
<dbReference type="InterPro" id="IPR036388">
    <property type="entry name" value="WH-like_DNA-bd_sf"/>
</dbReference>
<reference evidence="5 6" key="1">
    <citation type="submission" date="2019-05" db="EMBL/GenBank/DDBJ databases">
        <title>Draft genome sequence of Nonomuraea turkmeniaca DSM 43926.</title>
        <authorList>
            <person name="Saricaoglu S."/>
            <person name="Isik K."/>
        </authorList>
    </citation>
    <scope>NUCLEOTIDE SEQUENCE [LARGE SCALE GENOMIC DNA]</scope>
    <source>
        <strain evidence="5 6">DSM 43926</strain>
    </source>
</reference>
<evidence type="ECO:0000313" key="6">
    <source>
        <dbReference type="Proteomes" id="UP000309128"/>
    </source>
</evidence>
<dbReference type="GO" id="GO:0003677">
    <property type="term" value="F:DNA binding"/>
    <property type="evidence" value="ECO:0007669"/>
    <property type="project" value="UniProtKB-KW"/>
</dbReference>
<dbReference type="AlphaFoldDB" id="A0A5S4FCN5"/>
<dbReference type="Pfam" id="PF00392">
    <property type="entry name" value="GntR"/>
    <property type="match status" value="1"/>
</dbReference>
<keyword evidence="2" id="KW-0238">DNA-binding</keyword>
<dbReference type="SMART" id="SM00895">
    <property type="entry name" value="FCD"/>
    <property type="match status" value="1"/>
</dbReference>
<keyword evidence="3" id="KW-0804">Transcription</keyword>